<dbReference type="NCBIfam" id="TIGR00174">
    <property type="entry name" value="miaA"/>
    <property type="match status" value="1"/>
</dbReference>
<feature type="binding site" evidence="10">
    <location>
        <begin position="9"/>
        <end position="16"/>
    </location>
    <ligand>
        <name>ATP</name>
        <dbReference type="ChEBI" id="CHEBI:30616"/>
    </ligand>
</feature>
<dbReference type="PANTHER" id="PTHR11088:SF60">
    <property type="entry name" value="TRNA DIMETHYLALLYLTRANSFERASE"/>
    <property type="match status" value="1"/>
</dbReference>
<reference evidence="14 15" key="1">
    <citation type="submission" date="2017-07" db="EMBL/GenBank/DDBJ databases">
        <title>Complete genome sequence of Spiroplasma corruscae EC-1 (DSM 19793).</title>
        <authorList>
            <person name="Tsai Y.-M."/>
            <person name="Lo W.-S."/>
            <person name="Kuo C.-H."/>
        </authorList>
    </citation>
    <scope>NUCLEOTIDE SEQUENCE [LARGE SCALE GENOMIC DNA]</scope>
    <source>
        <strain evidence="14 15">EC-1</strain>
    </source>
</reference>
<evidence type="ECO:0000256" key="9">
    <source>
        <dbReference type="ARBA" id="ARBA00049563"/>
    </source>
</evidence>
<name>A0A222ENN3_9MOLU</name>
<dbReference type="Pfam" id="PF01715">
    <property type="entry name" value="IPPT"/>
    <property type="match status" value="1"/>
</dbReference>
<evidence type="ECO:0000313" key="14">
    <source>
        <dbReference type="EMBL" id="ASP28110.1"/>
    </source>
</evidence>
<keyword evidence="8 10" id="KW-0460">Magnesium</keyword>
<evidence type="ECO:0000256" key="4">
    <source>
        <dbReference type="ARBA" id="ARBA00022679"/>
    </source>
</evidence>
<evidence type="ECO:0000256" key="8">
    <source>
        <dbReference type="ARBA" id="ARBA00022842"/>
    </source>
</evidence>
<comment type="catalytic activity">
    <reaction evidence="9 10 11">
        <text>adenosine(37) in tRNA + dimethylallyl diphosphate = N(6)-dimethylallyladenosine(37) in tRNA + diphosphate</text>
        <dbReference type="Rhea" id="RHEA:26482"/>
        <dbReference type="Rhea" id="RHEA-COMP:10162"/>
        <dbReference type="Rhea" id="RHEA-COMP:10375"/>
        <dbReference type="ChEBI" id="CHEBI:33019"/>
        <dbReference type="ChEBI" id="CHEBI:57623"/>
        <dbReference type="ChEBI" id="CHEBI:74411"/>
        <dbReference type="ChEBI" id="CHEBI:74415"/>
        <dbReference type="EC" id="2.5.1.75"/>
    </reaction>
</comment>
<evidence type="ECO:0000256" key="1">
    <source>
        <dbReference type="ARBA" id="ARBA00001946"/>
    </source>
</evidence>
<dbReference type="KEGG" id="scou:SCORR_v1c03360"/>
<dbReference type="EC" id="2.5.1.75" evidence="10"/>
<evidence type="ECO:0000256" key="6">
    <source>
        <dbReference type="ARBA" id="ARBA00022741"/>
    </source>
</evidence>
<dbReference type="Proteomes" id="UP000203229">
    <property type="component" value="Chromosome"/>
</dbReference>
<comment type="subunit">
    <text evidence="10">Monomer.</text>
</comment>
<dbReference type="PANTHER" id="PTHR11088">
    <property type="entry name" value="TRNA DIMETHYLALLYLTRANSFERASE"/>
    <property type="match status" value="1"/>
</dbReference>
<feature type="binding site" evidence="10">
    <location>
        <begin position="11"/>
        <end position="16"/>
    </location>
    <ligand>
        <name>substrate</name>
    </ligand>
</feature>
<evidence type="ECO:0000256" key="12">
    <source>
        <dbReference type="RuleBase" id="RU003784"/>
    </source>
</evidence>
<accession>A0A222ENN3</accession>
<evidence type="ECO:0000256" key="5">
    <source>
        <dbReference type="ARBA" id="ARBA00022694"/>
    </source>
</evidence>
<keyword evidence="5 10" id="KW-0819">tRNA processing</keyword>
<dbReference type="GO" id="GO:0052381">
    <property type="term" value="F:tRNA dimethylallyltransferase activity"/>
    <property type="evidence" value="ECO:0007669"/>
    <property type="project" value="UniProtKB-UniRule"/>
</dbReference>
<comment type="cofactor">
    <cofactor evidence="1 10">
        <name>Mg(2+)</name>
        <dbReference type="ChEBI" id="CHEBI:18420"/>
    </cofactor>
</comment>
<dbReference type="RefSeq" id="WP_094048548.1">
    <property type="nucleotide sequence ID" value="NZ_CP022535.1"/>
</dbReference>
<keyword evidence="6 10" id="KW-0547">Nucleotide-binding</keyword>
<protein>
    <recommendedName>
        <fullName evidence="10">tRNA dimethylallyltransferase</fullName>
        <ecNumber evidence="10">2.5.1.75</ecNumber>
    </recommendedName>
    <alternativeName>
        <fullName evidence="10">Dimethylallyl diphosphate:tRNA dimethylallyltransferase</fullName>
        <shortName evidence="10">DMAPP:tRNA dimethylallyltransferase</shortName>
        <shortName evidence="10">DMATase</shortName>
    </alternativeName>
    <alternativeName>
        <fullName evidence="10">Isopentenyl-diphosphate:tRNA isopentenyltransferase</fullName>
        <shortName evidence="10">IPP transferase</shortName>
        <shortName evidence="10">IPPT</shortName>
        <shortName evidence="10">IPTase</shortName>
    </alternativeName>
</protein>
<dbReference type="AlphaFoldDB" id="A0A222ENN3"/>
<comment type="similarity">
    <text evidence="3 10 13">Belongs to the IPP transferase family.</text>
</comment>
<dbReference type="Gene3D" id="1.10.20.140">
    <property type="match status" value="1"/>
</dbReference>
<evidence type="ECO:0000256" key="11">
    <source>
        <dbReference type="RuleBase" id="RU003783"/>
    </source>
</evidence>
<evidence type="ECO:0000256" key="13">
    <source>
        <dbReference type="RuleBase" id="RU003785"/>
    </source>
</evidence>
<dbReference type="HAMAP" id="MF_00185">
    <property type="entry name" value="IPP_trans"/>
    <property type="match status" value="1"/>
</dbReference>
<dbReference type="Gene3D" id="3.40.50.300">
    <property type="entry name" value="P-loop containing nucleotide triphosphate hydrolases"/>
    <property type="match status" value="1"/>
</dbReference>
<evidence type="ECO:0000313" key="15">
    <source>
        <dbReference type="Proteomes" id="UP000203229"/>
    </source>
</evidence>
<dbReference type="InterPro" id="IPR018022">
    <property type="entry name" value="IPT"/>
</dbReference>
<evidence type="ECO:0000256" key="2">
    <source>
        <dbReference type="ARBA" id="ARBA00003213"/>
    </source>
</evidence>
<dbReference type="OrthoDB" id="9776390at2"/>
<evidence type="ECO:0000256" key="7">
    <source>
        <dbReference type="ARBA" id="ARBA00022840"/>
    </source>
</evidence>
<dbReference type="SUPFAM" id="SSF52540">
    <property type="entry name" value="P-loop containing nucleoside triphosphate hydrolases"/>
    <property type="match status" value="2"/>
</dbReference>
<proteinExistence type="inferred from homology"/>
<gene>
    <name evidence="10 14" type="primary">miaA</name>
    <name evidence="14" type="ORF">SCORR_v1c03360</name>
</gene>
<organism evidence="14 15">
    <name type="scientific">Spiroplasma corruscae</name>
    <dbReference type="NCBI Taxonomy" id="216934"/>
    <lineage>
        <taxon>Bacteria</taxon>
        <taxon>Bacillati</taxon>
        <taxon>Mycoplasmatota</taxon>
        <taxon>Mollicutes</taxon>
        <taxon>Entomoplasmatales</taxon>
        <taxon>Spiroplasmataceae</taxon>
        <taxon>Spiroplasma</taxon>
    </lineage>
</organism>
<sequence length="309" mass="36106">MKPIIVIVGPTASGKTDLSIRIAKSLNGECINADSTQIFKGTDIATNKITLEEMDNIKHYLLSIKEVNETYSVAEFQKDARNFIDKIHKMNKIPIIVGGTGLYINALLMNYKFSGDDHIKDFSKKFDELDNIELWNILNNIDKIEANKIHPNNRYRVIRALEIIELNKNSKSNIIKNNKTFYYKNIIMIGLEPKREELYVRINNRVLDLVNRGLIQEIELAYKMCEYNESSQSLKCIGGPEIISYLKGKITYESAIEEMQKNNRHYARRQLTWFKNQFDCIKWYEFSYINFEETCNSILTYLKKVKRVD</sequence>
<dbReference type="GO" id="GO:0005524">
    <property type="term" value="F:ATP binding"/>
    <property type="evidence" value="ECO:0007669"/>
    <property type="project" value="UniProtKB-UniRule"/>
</dbReference>
<keyword evidence="7 10" id="KW-0067">ATP-binding</keyword>
<comment type="caution">
    <text evidence="10">Lacks conserved residue(s) required for the propagation of feature annotation.</text>
</comment>
<dbReference type="EMBL" id="CP022535">
    <property type="protein sequence ID" value="ASP28110.1"/>
    <property type="molecule type" value="Genomic_DNA"/>
</dbReference>
<dbReference type="InterPro" id="IPR027417">
    <property type="entry name" value="P-loop_NTPase"/>
</dbReference>
<keyword evidence="15" id="KW-1185">Reference proteome</keyword>
<dbReference type="GO" id="GO:0006400">
    <property type="term" value="P:tRNA modification"/>
    <property type="evidence" value="ECO:0007669"/>
    <property type="project" value="TreeGrafter"/>
</dbReference>
<evidence type="ECO:0000256" key="3">
    <source>
        <dbReference type="ARBA" id="ARBA00005842"/>
    </source>
</evidence>
<comment type="function">
    <text evidence="2 10 12">Catalyzes the transfer of a dimethylallyl group onto the adenine at position 37 in tRNAs that read codons beginning with uridine, leading to the formation of N6-(dimethylallyl)adenosine (i(6)A).</text>
</comment>
<feature type="region of interest" description="Interaction with substrate tRNA" evidence="10">
    <location>
        <begin position="34"/>
        <end position="37"/>
    </location>
</feature>
<evidence type="ECO:0000256" key="10">
    <source>
        <dbReference type="HAMAP-Rule" id="MF_00185"/>
    </source>
</evidence>
<feature type="site" description="Interaction with substrate tRNA" evidence="10">
    <location>
        <position position="100"/>
    </location>
</feature>
<keyword evidence="4 10" id="KW-0808">Transferase</keyword>
<dbReference type="InterPro" id="IPR039657">
    <property type="entry name" value="Dimethylallyltransferase"/>
</dbReference>